<keyword evidence="2" id="KW-1185">Reference proteome</keyword>
<feature type="region of interest" description="Disordered" evidence="1">
    <location>
        <begin position="398"/>
        <end position="421"/>
    </location>
</feature>
<reference evidence="3" key="2">
    <citation type="submission" date="2019-10" db="EMBL/GenBank/DDBJ databases">
        <authorList>
            <consortium name="NCBI Genome Project"/>
        </authorList>
    </citation>
    <scope>NUCLEOTIDE SEQUENCE</scope>
    <source>
        <strain evidence="3">NI907</strain>
    </source>
</reference>
<reference evidence="2 3" key="1">
    <citation type="journal article" date="2019" name="Mol. Biol. Evol.">
        <title>Blast fungal genomes show frequent chromosomal changes, gene gains and losses, and effector gene turnover.</title>
        <authorList>
            <person name="Gomez Luciano L.B."/>
            <person name="Jason Tsai I."/>
            <person name="Chuma I."/>
            <person name="Tosa Y."/>
            <person name="Chen Y.H."/>
            <person name="Li J.Y."/>
            <person name="Li M.Y."/>
            <person name="Jade Lu M.Y."/>
            <person name="Nakayashiki H."/>
            <person name="Li W.H."/>
        </authorList>
    </citation>
    <scope>NUCLEOTIDE SEQUENCE [LARGE SCALE GENOMIC DNA]</scope>
    <source>
        <strain evidence="2 3">NI907</strain>
    </source>
</reference>
<feature type="compositionally biased region" description="Basic and acidic residues" evidence="1">
    <location>
        <begin position="184"/>
        <end position="208"/>
    </location>
</feature>
<dbReference type="AlphaFoldDB" id="A0A6P8ANA6"/>
<dbReference type="Proteomes" id="UP000515153">
    <property type="component" value="Chromosome V"/>
</dbReference>
<accession>A0A6P8ANA6</accession>
<feature type="compositionally biased region" description="Pro residues" evidence="1">
    <location>
        <begin position="249"/>
        <end position="263"/>
    </location>
</feature>
<dbReference type="GeneID" id="41966694"/>
<evidence type="ECO:0000256" key="1">
    <source>
        <dbReference type="SAM" id="MobiDB-lite"/>
    </source>
</evidence>
<sequence>MNGDLPQETIFTDWHHPRRKWPWHKFQLKPNALYTTLHKRFNTRTCPIQDPHAFLFDVRSCANESNDVDEFYAKLEERKDERVRELEEVWENVTDLMVFDERGLPSNRIWTCKQCNNNSGISEVTTPCEPVSTNDTPAVRSLWFFNMIQTMSFDSMVRFFDGFVREARKERDEYCREKRARMQRGREEGARRRAAKQDQELQDQKRAGESNTAAAGPQYKAAGTESDFSIPPGATAPRPSVPTQDAANNPPPLSQPPSTPPEPEISSEQSQCTPAMTPSPRREQSDWSIGKRDICPAFNSTTTNTANSPRAAIKHTKRGRPAPEKSCEDEDIATSDTSLRQPRKKRRRVSLQTDNDIVAGNTQIQTSAAGTSKSKFGVPSEADMLATATTDASRKLHGLIGDNDSSNLDKTNASPGMETSTELRHFERSPISDIIQQPLPLGLQDQTQHLSPSLENDEWSYVPIVESQWPFE</sequence>
<evidence type="ECO:0000313" key="3">
    <source>
        <dbReference type="RefSeq" id="XP_030976381.1"/>
    </source>
</evidence>
<feature type="compositionally biased region" description="Low complexity" evidence="1">
    <location>
        <begin position="296"/>
        <end position="311"/>
    </location>
</feature>
<feature type="compositionally biased region" description="Polar residues" evidence="1">
    <location>
        <begin position="403"/>
        <end position="420"/>
    </location>
</feature>
<dbReference type="KEGG" id="pgri:PgNI_11827"/>
<proteinExistence type="predicted"/>
<name>A0A6P8ANA6_PYRGI</name>
<gene>
    <name evidence="3" type="ORF">PgNI_11827</name>
</gene>
<feature type="region of interest" description="Disordered" evidence="1">
    <location>
        <begin position="171"/>
        <end position="377"/>
    </location>
</feature>
<reference evidence="3" key="3">
    <citation type="submission" date="2025-08" db="UniProtKB">
        <authorList>
            <consortium name="RefSeq"/>
        </authorList>
    </citation>
    <scope>IDENTIFICATION</scope>
    <source>
        <strain evidence="3">NI907</strain>
    </source>
</reference>
<feature type="compositionally biased region" description="Polar residues" evidence="1">
    <location>
        <begin position="350"/>
        <end position="374"/>
    </location>
</feature>
<evidence type="ECO:0000313" key="2">
    <source>
        <dbReference type="Proteomes" id="UP000515153"/>
    </source>
</evidence>
<protein>
    <submittedName>
        <fullName evidence="3">Uncharacterized protein</fullName>
    </submittedName>
</protein>
<dbReference type="RefSeq" id="XP_030976381.1">
    <property type="nucleotide sequence ID" value="XM_031131789.1"/>
</dbReference>
<feature type="compositionally biased region" description="Basic and acidic residues" evidence="1">
    <location>
        <begin position="280"/>
        <end position="294"/>
    </location>
</feature>
<organism evidence="2 3">
    <name type="scientific">Pyricularia grisea</name>
    <name type="common">Crabgrass-specific blast fungus</name>
    <name type="synonym">Magnaporthe grisea</name>
    <dbReference type="NCBI Taxonomy" id="148305"/>
    <lineage>
        <taxon>Eukaryota</taxon>
        <taxon>Fungi</taxon>
        <taxon>Dikarya</taxon>
        <taxon>Ascomycota</taxon>
        <taxon>Pezizomycotina</taxon>
        <taxon>Sordariomycetes</taxon>
        <taxon>Sordariomycetidae</taxon>
        <taxon>Magnaporthales</taxon>
        <taxon>Pyriculariaceae</taxon>
        <taxon>Pyricularia</taxon>
    </lineage>
</organism>